<evidence type="ECO:0000313" key="3">
    <source>
        <dbReference type="Proteomes" id="UP000011083"/>
    </source>
</evidence>
<evidence type="ECO:0000313" key="2">
    <source>
        <dbReference type="EMBL" id="ELR11426.1"/>
    </source>
</evidence>
<gene>
    <name evidence="2" type="ORF">ACA1_121230</name>
</gene>
<dbReference type="GeneID" id="14911917"/>
<dbReference type="EMBL" id="KB008151">
    <property type="protein sequence ID" value="ELR11426.1"/>
    <property type="molecule type" value="Genomic_DNA"/>
</dbReference>
<reference evidence="2 3" key="1">
    <citation type="journal article" date="2013" name="Genome Biol.">
        <title>Genome of Acanthamoeba castellanii highlights extensive lateral gene transfer and early evolution of tyrosine kinase signaling.</title>
        <authorList>
            <person name="Clarke M."/>
            <person name="Lohan A.J."/>
            <person name="Liu B."/>
            <person name="Lagkouvardos I."/>
            <person name="Roy S."/>
            <person name="Zafar N."/>
            <person name="Bertelli C."/>
            <person name="Schilde C."/>
            <person name="Kianianmomeni A."/>
            <person name="Burglin T.R."/>
            <person name="Frech C."/>
            <person name="Turcotte B."/>
            <person name="Kopec K.O."/>
            <person name="Synnott J.M."/>
            <person name="Choo C."/>
            <person name="Paponov I."/>
            <person name="Finkler A."/>
            <person name="Soon Heng Tan C."/>
            <person name="Hutchins A.P."/>
            <person name="Weinmeier T."/>
            <person name="Rattei T."/>
            <person name="Chu J.S."/>
            <person name="Gimenez G."/>
            <person name="Irimia M."/>
            <person name="Rigden D.J."/>
            <person name="Fitzpatrick D.A."/>
            <person name="Lorenzo-Morales J."/>
            <person name="Bateman A."/>
            <person name="Chiu C.H."/>
            <person name="Tang P."/>
            <person name="Hegemann P."/>
            <person name="Fromm H."/>
            <person name="Raoult D."/>
            <person name="Greub G."/>
            <person name="Miranda-Saavedra D."/>
            <person name="Chen N."/>
            <person name="Nash P."/>
            <person name="Ginger M.L."/>
            <person name="Horn M."/>
            <person name="Schaap P."/>
            <person name="Caler L."/>
            <person name="Loftus B."/>
        </authorList>
    </citation>
    <scope>NUCLEOTIDE SEQUENCE [LARGE SCALE GENOMIC DNA]</scope>
    <source>
        <strain evidence="2 3">Neff</strain>
    </source>
</reference>
<keyword evidence="3" id="KW-1185">Reference proteome</keyword>
<proteinExistence type="predicted"/>
<dbReference type="AlphaFoldDB" id="L8GGU9"/>
<dbReference type="Proteomes" id="UP000011083">
    <property type="component" value="Unassembled WGS sequence"/>
</dbReference>
<dbReference type="InterPro" id="IPR014729">
    <property type="entry name" value="Rossmann-like_a/b/a_fold"/>
</dbReference>
<feature type="region of interest" description="Disordered" evidence="1">
    <location>
        <begin position="9"/>
        <end position="57"/>
    </location>
</feature>
<evidence type="ECO:0000256" key="1">
    <source>
        <dbReference type="SAM" id="MobiDB-lite"/>
    </source>
</evidence>
<dbReference type="RefSeq" id="XP_004333439.1">
    <property type="nucleotide sequence ID" value="XM_004333391.1"/>
</dbReference>
<dbReference type="KEGG" id="acan:ACA1_121230"/>
<organism evidence="2 3">
    <name type="scientific">Acanthamoeba castellanii (strain ATCC 30010 / Neff)</name>
    <dbReference type="NCBI Taxonomy" id="1257118"/>
    <lineage>
        <taxon>Eukaryota</taxon>
        <taxon>Amoebozoa</taxon>
        <taxon>Discosea</taxon>
        <taxon>Longamoebia</taxon>
        <taxon>Centramoebida</taxon>
        <taxon>Acanthamoebidae</taxon>
        <taxon>Acanthamoeba</taxon>
    </lineage>
</organism>
<accession>L8GGU9</accession>
<sequence>MLSQLGIILPSASHPSQGVAGPQGPSEGEQRPQGSQSAISGTPGPQGARRLRAAGRDQRCDGLQSGGFVPTITRSTPGVNTGVNTLCYRVTNPTLPGQGNAVVKGFFGLDTGSATQTDPAVPVFVQFTLLCRPCPWASLAFVCRDSGQHRRWLYGAADMDSAGVKSPQSSEDSTDPWPKRRGTSLCGVVLGEASCERSDDQLALSLADMAARAQQLLFGRPVLLAMGLPCSGLKAFWKVEHIKREQENGWKPVESWDSIPAMHDHFCARLKVEAAKSLGCTVQWDRTFKTNSDPLYCSFVRVR</sequence>
<name>L8GGU9_ACACF</name>
<dbReference type="VEuPathDB" id="AmoebaDB:ACA1_121230"/>
<dbReference type="Gene3D" id="3.40.50.620">
    <property type="entry name" value="HUPs"/>
    <property type="match status" value="1"/>
</dbReference>
<protein>
    <submittedName>
        <fullName evidence="2">Uncharacterized protein</fullName>
    </submittedName>
</protein>